<dbReference type="PANTHER" id="PTHR48459:SF1">
    <property type="entry name" value="CUE DOMAIN-CONTAINING PROTEIN"/>
    <property type="match status" value="1"/>
</dbReference>
<dbReference type="EMBL" id="JAXIOK010000007">
    <property type="protein sequence ID" value="KAK4766034.1"/>
    <property type="molecule type" value="Genomic_DNA"/>
</dbReference>
<dbReference type="AlphaFoldDB" id="A0AAN7KIZ2"/>
<evidence type="ECO:0000313" key="2">
    <source>
        <dbReference type="Proteomes" id="UP001345219"/>
    </source>
</evidence>
<protein>
    <submittedName>
        <fullName evidence="1">Uncharacterized protein</fullName>
    </submittedName>
</protein>
<dbReference type="PANTHER" id="PTHR48459">
    <property type="entry name" value="CUE DOMAIN-CONTAINING PROTEIN"/>
    <property type="match status" value="1"/>
</dbReference>
<sequence>MTRSLQIVEVDILEQIIEDAKNNRKNLFSAMESVINTMKEVEERGRAADQAREEAAHRSSDVWRRIEELKRMIQSAKEANDMIIIDGMNYDTRMIDHEDGPLVREKLLFAVKSYWTSPA</sequence>
<reference evidence="1 2" key="1">
    <citation type="journal article" date="2023" name="Hortic Res">
        <title>Pangenome of water caltrop reveals structural variations and asymmetric subgenome divergence after allopolyploidization.</title>
        <authorList>
            <person name="Zhang X."/>
            <person name="Chen Y."/>
            <person name="Wang L."/>
            <person name="Yuan Y."/>
            <person name="Fang M."/>
            <person name="Shi L."/>
            <person name="Lu R."/>
            <person name="Comes H.P."/>
            <person name="Ma Y."/>
            <person name="Chen Y."/>
            <person name="Huang G."/>
            <person name="Zhou Y."/>
            <person name="Zheng Z."/>
            <person name="Qiu Y."/>
        </authorList>
    </citation>
    <scope>NUCLEOTIDE SEQUENCE [LARGE SCALE GENOMIC DNA]</scope>
    <source>
        <tissue evidence="1">Roots</tissue>
    </source>
</reference>
<evidence type="ECO:0000313" key="1">
    <source>
        <dbReference type="EMBL" id="KAK4766034.1"/>
    </source>
</evidence>
<proteinExistence type="predicted"/>
<organism evidence="1 2">
    <name type="scientific">Trapa incisa</name>
    <dbReference type="NCBI Taxonomy" id="236973"/>
    <lineage>
        <taxon>Eukaryota</taxon>
        <taxon>Viridiplantae</taxon>
        <taxon>Streptophyta</taxon>
        <taxon>Embryophyta</taxon>
        <taxon>Tracheophyta</taxon>
        <taxon>Spermatophyta</taxon>
        <taxon>Magnoliopsida</taxon>
        <taxon>eudicotyledons</taxon>
        <taxon>Gunneridae</taxon>
        <taxon>Pentapetalae</taxon>
        <taxon>rosids</taxon>
        <taxon>malvids</taxon>
        <taxon>Myrtales</taxon>
        <taxon>Lythraceae</taxon>
        <taxon>Trapa</taxon>
    </lineage>
</organism>
<dbReference type="Proteomes" id="UP001345219">
    <property type="component" value="Chromosome 7"/>
</dbReference>
<name>A0AAN7KIZ2_9MYRT</name>
<comment type="caution">
    <text evidence="1">The sequence shown here is derived from an EMBL/GenBank/DDBJ whole genome shotgun (WGS) entry which is preliminary data.</text>
</comment>
<keyword evidence="2" id="KW-1185">Reference proteome</keyword>
<accession>A0AAN7KIZ2</accession>
<gene>
    <name evidence="1" type="ORF">SAY87_007676</name>
</gene>